<proteinExistence type="inferred from homology"/>
<keyword evidence="4" id="KW-0653">Protein transport</keyword>
<feature type="domain" description="AP complex mu/sigma subunit" evidence="6">
    <location>
        <begin position="151"/>
        <end position="230"/>
    </location>
</feature>
<keyword evidence="5" id="KW-0472">Membrane</keyword>
<gene>
    <name evidence="7" type="ORF">MUK42_06341</name>
</gene>
<protein>
    <submittedName>
        <fullName evidence="7">AP-1 complex subunit</fullName>
    </submittedName>
</protein>
<comment type="subcellular location">
    <subcellularLocation>
        <location evidence="1">Endomembrane system</location>
    </subcellularLocation>
</comment>
<name>A0A9E7I1Y0_9LILI</name>
<dbReference type="InterPro" id="IPR016635">
    <property type="entry name" value="AP_complex_ssu"/>
</dbReference>
<dbReference type="EMBL" id="CP097510">
    <property type="protein sequence ID" value="URE39603.1"/>
    <property type="molecule type" value="Genomic_DNA"/>
</dbReference>
<dbReference type="PANTHER" id="PTHR11753">
    <property type="entry name" value="ADAPTOR COMPLEXES SMALL SUBUNIT FAMILY"/>
    <property type="match status" value="1"/>
</dbReference>
<keyword evidence="3" id="KW-0813">Transport</keyword>
<dbReference type="InterPro" id="IPR022775">
    <property type="entry name" value="AP_mu_sigma_su"/>
</dbReference>
<evidence type="ECO:0000313" key="7">
    <source>
        <dbReference type="EMBL" id="URE39603.1"/>
    </source>
</evidence>
<evidence type="ECO:0000256" key="2">
    <source>
        <dbReference type="ARBA" id="ARBA00006972"/>
    </source>
</evidence>
<evidence type="ECO:0000256" key="5">
    <source>
        <dbReference type="ARBA" id="ARBA00023136"/>
    </source>
</evidence>
<evidence type="ECO:0000259" key="6">
    <source>
        <dbReference type="Pfam" id="PF01217"/>
    </source>
</evidence>
<keyword evidence="8" id="KW-1185">Reference proteome</keyword>
<evidence type="ECO:0000256" key="1">
    <source>
        <dbReference type="ARBA" id="ARBA00004308"/>
    </source>
</evidence>
<dbReference type="Pfam" id="PF01217">
    <property type="entry name" value="Clat_adaptor_s"/>
    <property type="match status" value="1"/>
</dbReference>
<dbReference type="SUPFAM" id="SSF64356">
    <property type="entry name" value="SNARE-like"/>
    <property type="match status" value="1"/>
</dbReference>
<comment type="similarity">
    <text evidence="2">Belongs to the adaptor complexes small subunit family.</text>
</comment>
<sequence>MNCFFLFFFTVGDNVMCRASDQTLNQRLRCIGWRTYPRWQVRRRESRLDACVHHKRSADSYCSAVIMVVHKGHITFRPLRSRIIAAVKSSTHQHKFLAGIEISFEVSDLLAGRAIGKRGERNSRSKMIHFVILISRQGKVRLTKCRRKDPRYASLYFCMCIDPDDNELEILEIIHHFVEILDRYFGSVCELDLIFNFHKAYYILDEILIAGELQESSKKAVARLIAAQDSLVETAKEEAGSISNMISQSI</sequence>
<reference evidence="7" key="1">
    <citation type="submission" date="2022-05" db="EMBL/GenBank/DDBJ databases">
        <title>The Musa troglodytarum L. genome provides insights into the mechanism of non-climacteric behaviour and enrichment of carotenoids.</title>
        <authorList>
            <person name="Wang J."/>
        </authorList>
    </citation>
    <scope>NUCLEOTIDE SEQUENCE</scope>
    <source>
        <tissue evidence="7">Leaf</tissue>
    </source>
</reference>
<accession>A0A9E7I1Y0</accession>
<evidence type="ECO:0000256" key="4">
    <source>
        <dbReference type="ARBA" id="ARBA00022927"/>
    </source>
</evidence>
<dbReference type="OrthoDB" id="371463at2759"/>
<dbReference type="GO" id="GO:0012505">
    <property type="term" value="C:endomembrane system"/>
    <property type="evidence" value="ECO:0007669"/>
    <property type="project" value="UniProtKB-SubCell"/>
</dbReference>
<evidence type="ECO:0000313" key="8">
    <source>
        <dbReference type="Proteomes" id="UP001055439"/>
    </source>
</evidence>
<dbReference type="AlphaFoldDB" id="A0A9E7I1Y0"/>
<dbReference type="GO" id="GO:0015031">
    <property type="term" value="P:protein transport"/>
    <property type="evidence" value="ECO:0007669"/>
    <property type="project" value="UniProtKB-KW"/>
</dbReference>
<organism evidence="7 8">
    <name type="scientific">Musa troglodytarum</name>
    <name type="common">fe'i banana</name>
    <dbReference type="NCBI Taxonomy" id="320322"/>
    <lineage>
        <taxon>Eukaryota</taxon>
        <taxon>Viridiplantae</taxon>
        <taxon>Streptophyta</taxon>
        <taxon>Embryophyta</taxon>
        <taxon>Tracheophyta</taxon>
        <taxon>Spermatophyta</taxon>
        <taxon>Magnoliopsida</taxon>
        <taxon>Liliopsida</taxon>
        <taxon>Zingiberales</taxon>
        <taxon>Musaceae</taxon>
        <taxon>Musa</taxon>
    </lineage>
</organism>
<dbReference type="InterPro" id="IPR011012">
    <property type="entry name" value="Longin-like_dom_sf"/>
</dbReference>
<dbReference type="Proteomes" id="UP001055439">
    <property type="component" value="Chromosome 8"/>
</dbReference>
<dbReference type="Gene3D" id="3.30.450.60">
    <property type="match status" value="1"/>
</dbReference>
<evidence type="ECO:0000256" key="3">
    <source>
        <dbReference type="ARBA" id="ARBA00022448"/>
    </source>
</evidence>